<protein>
    <recommendedName>
        <fullName evidence="1">N-acetyltransferase domain-containing protein</fullName>
    </recommendedName>
</protein>
<dbReference type="OrthoDB" id="64477at2759"/>
<dbReference type="GO" id="GO:0016747">
    <property type="term" value="F:acyltransferase activity, transferring groups other than amino-acyl groups"/>
    <property type="evidence" value="ECO:0007669"/>
    <property type="project" value="InterPro"/>
</dbReference>
<evidence type="ECO:0000313" key="3">
    <source>
        <dbReference type="Proteomes" id="UP001152592"/>
    </source>
</evidence>
<reference evidence="2" key="1">
    <citation type="submission" date="2021-07" db="EMBL/GenBank/DDBJ databases">
        <authorList>
            <person name="Branca A.L. A."/>
        </authorList>
    </citation>
    <scope>NUCLEOTIDE SEQUENCE</scope>
</reference>
<dbReference type="PROSITE" id="PS51186">
    <property type="entry name" value="GNAT"/>
    <property type="match status" value="1"/>
</dbReference>
<accession>A0A9W4N2S4</accession>
<dbReference type="EMBL" id="CAJVPD010000044">
    <property type="protein sequence ID" value="CAG8266607.1"/>
    <property type="molecule type" value="Genomic_DNA"/>
</dbReference>
<gene>
    <name evidence="2" type="ORF">PSALAMII_LOCUS1064</name>
</gene>
<dbReference type="PANTHER" id="PTHR43415:SF3">
    <property type="entry name" value="GNAT-FAMILY ACETYLTRANSFERASE"/>
    <property type="match status" value="1"/>
</dbReference>
<dbReference type="Proteomes" id="UP001152592">
    <property type="component" value="Unassembled WGS sequence"/>
</dbReference>
<name>A0A9W4N2S4_9EURO</name>
<dbReference type="Pfam" id="PF00583">
    <property type="entry name" value="Acetyltransf_1"/>
    <property type="match status" value="1"/>
</dbReference>
<dbReference type="PANTHER" id="PTHR43415">
    <property type="entry name" value="SPERMIDINE N(1)-ACETYLTRANSFERASE"/>
    <property type="match status" value="1"/>
</dbReference>
<sequence>MASIQASVDLFKSERLIYRAPEDTAEDKEFIHSSILNDQTIQGMSTLRLSRPTNKNAADEFIKTLQGFVLGVLICLPVTSEEDNTTSEAPSNRPIKTIPIGHVNISNRFGPDTTHHRNAMLGISFAEGYRGQGYGGEAINWALDWAFQYGGFHRICLGAFSFNTNALKLYRKLGFREEGREREAVFRLRKWHDVIVMAMLEHEWEALRSNVSEN</sequence>
<evidence type="ECO:0000313" key="2">
    <source>
        <dbReference type="EMBL" id="CAG8266607.1"/>
    </source>
</evidence>
<feature type="domain" description="N-acetyltransferase" evidence="1">
    <location>
        <begin position="45"/>
        <end position="193"/>
    </location>
</feature>
<dbReference type="Gene3D" id="3.40.630.30">
    <property type="match status" value="1"/>
</dbReference>
<dbReference type="CDD" id="cd04301">
    <property type="entry name" value="NAT_SF"/>
    <property type="match status" value="1"/>
</dbReference>
<dbReference type="SUPFAM" id="SSF55729">
    <property type="entry name" value="Acyl-CoA N-acyltransferases (Nat)"/>
    <property type="match status" value="1"/>
</dbReference>
<proteinExistence type="predicted"/>
<comment type="caution">
    <text evidence="2">The sequence shown here is derived from an EMBL/GenBank/DDBJ whole genome shotgun (WGS) entry which is preliminary data.</text>
</comment>
<dbReference type="AlphaFoldDB" id="A0A9W4N2S4"/>
<evidence type="ECO:0000259" key="1">
    <source>
        <dbReference type="PROSITE" id="PS51186"/>
    </source>
</evidence>
<dbReference type="InterPro" id="IPR000182">
    <property type="entry name" value="GNAT_dom"/>
</dbReference>
<dbReference type="InterPro" id="IPR016181">
    <property type="entry name" value="Acyl_CoA_acyltransferase"/>
</dbReference>
<organism evidence="2 3">
    <name type="scientific">Penicillium salamii</name>
    <dbReference type="NCBI Taxonomy" id="1612424"/>
    <lineage>
        <taxon>Eukaryota</taxon>
        <taxon>Fungi</taxon>
        <taxon>Dikarya</taxon>
        <taxon>Ascomycota</taxon>
        <taxon>Pezizomycotina</taxon>
        <taxon>Eurotiomycetes</taxon>
        <taxon>Eurotiomycetidae</taxon>
        <taxon>Eurotiales</taxon>
        <taxon>Aspergillaceae</taxon>
        <taxon>Penicillium</taxon>
    </lineage>
</organism>